<accession>A0A6A6KN17</accession>
<organism evidence="2 3">
    <name type="scientific">Hevea brasiliensis</name>
    <name type="common">Para rubber tree</name>
    <name type="synonym">Siphonia brasiliensis</name>
    <dbReference type="NCBI Taxonomy" id="3981"/>
    <lineage>
        <taxon>Eukaryota</taxon>
        <taxon>Viridiplantae</taxon>
        <taxon>Streptophyta</taxon>
        <taxon>Embryophyta</taxon>
        <taxon>Tracheophyta</taxon>
        <taxon>Spermatophyta</taxon>
        <taxon>Magnoliopsida</taxon>
        <taxon>eudicotyledons</taxon>
        <taxon>Gunneridae</taxon>
        <taxon>Pentapetalae</taxon>
        <taxon>rosids</taxon>
        <taxon>fabids</taxon>
        <taxon>Malpighiales</taxon>
        <taxon>Euphorbiaceae</taxon>
        <taxon>Crotonoideae</taxon>
        <taxon>Micrandreae</taxon>
        <taxon>Hevea</taxon>
    </lineage>
</organism>
<dbReference type="EMBL" id="JAAGAX010000016">
    <property type="protein sequence ID" value="KAF2289665.1"/>
    <property type="molecule type" value="Genomic_DNA"/>
</dbReference>
<evidence type="ECO:0000256" key="1">
    <source>
        <dbReference type="SAM" id="MobiDB-lite"/>
    </source>
</evidence>
<sequence length="144" mass="16340">MASESMYEVTNPSTSAAEKGTIDARSLSPKGLVEMHCPNSDEVMTEHVPVPVKNLDLEPPVSSFSGHLTNLSSGELCMVLKHYYGVDIQDENERHLPADAYFGSARLWPWEVIYYRRLKKGPISIENYARRVDQNREFVVRVLK</sequence>
<dbReference type="AlphaFoldDB" id="A0A6A6KN17"/>
<proteinExistence type="predicted"/>
<protein>
    <submittedName>
        <fullName evidence="2">Uncharacterized protein</fullName>
    </submittedName>
</protein>
<feature type="region of interest" description="Disordered" evidence="1">
    <location>
        <begin position="1"/>
        <end position="23"/>
    </location>
</feature>
<reference evidence="2 3" key="1">
    <citation type="journal article" date="2020" name="Mol. Plant">
        <title>The Chromosome-Based Rubber Tree Genome Provides New Insights into Spurge Genome Evolution and Rubber Biosynthesis.</title>
        <authorList>
            <person name="Liu J."/>
            <person name="Shi C."/>
            <person name="Shi C.C."/>
            <person name="Li W."/>
            <person name="Zhang Q.J."/>
            <person name="Zhang Y."/>
            <person name="Li K."/>
            <person name="Lu H.F."/>
            <person name="Shi C."/>
            <person name="Zhu S.T."/>
            <person name="Xiao Z.Y."/>
            <person name="Nan H."/>
            <person name="Yue Y."/>
            <person name="Zhu X.G."/>
            <person name="Wu Y."/>
            <person name="Hong X.N."/>
            <person name="Fan G.Y."/>
            <person name="Tong Y."/>
            <person name="Zhang D."/>
            <person name="Mao C.L."/>
            <person name="Liu Y.L."/>
            <person name="Hao S.J."/>
            <person name="Liu W.Q."/>
            <person name="Lv M.Q."/>
            <person name="Zhang H.B."/>
            <person name="Liu Y."/>
            <person name="Hu-Tang G.R."/>
            <person name="Wang J.P."/>
            <person name="Wang J.H."/>
            <person name="Sun Y.H."/>
            <person name="Ni S.B."/>
            <person name="Chen W.B."/>
            <person name="Zhang X.C."/>
            <person name="Jiao Y.N."/>
            <person name="Eichler E.E."/>
            <person name="Li G.H."/>
            <person name="Liu X."/>
            <person name="Gao L.Z."/>
        </authorList>
    </citation>
    <scope>NUCLEOTIDE SEQUENCE [LARGE SCALE GENOMIC DNA]</scope>
    <source>
        <strain evidence="3">cv. GT1</strain>
        <tissue evidence="2">Leaf</tissue>
    </source>
</reference>
<evidence type="ECO:0000313" key="3">
    <source>
        <dbReference type="Proteomes" id="UP000467840"/>
    </source>
</evidence>
<dbReference type="Proteomes" id="UP000467840">
    <property type="component" value="Chromosome 8"/>
</dbReference>
<evidence type="ECO:0000313" key="2">
    <source>
        <dbReference type="EMBL" id="KAF2289665.1"/>
    </source>
</evidence>
<name>A0A6A6KN17_HEVBR</name>
<keyword evidence="3" id="KW-1185">Reference proteome</keyword>
<comment type="caution">
    <text evidence="2">The sequence shown here is derived from an EMBL/GenBank/DDBJ whole genome shotgun (WGS) entry which is preliminary data.</text>
</comment>
<gene>
    <name evidence="2" type="ORF">GH714_037806</name>
</gene>